<evidence type="ECO:0000313" key="3">
    <source>
        <dbReference type="EMBL" id="EEA91586.1"/>
    </source>
</evidence>
<dbReference type="Proteomes" id="UP000003560">
    <property type="component" value="Unassembled WGS sequence"/>
</dbReference>
<feature type="transmembrane region" description="Helical" evidence="2">
    <location>
        <begin position="98"/>
        <end position="127"/>
    </location>
</feature>
<evidence type="ECO:0000256" key="2">
    <source>
        <dbReference type="SAM" id="Phobius"/>
    </source>
</evidence>
<feature type="region of interest" description="Disordered" evidence="1">
    <location>
        <begin position="41"/>
        <end position="68"/>
    </location>
</feature>
<accession>B6G7W0</accession>
<reference evidence="3 4" key="1">
    <citation type="submission" date="2008-10" db="EMBL/GenBank/DDBJ databases">
        <title>Draft genome sequence of Collinsella stercoris (DSM 13279).</title>
        <authorList>
            <person name="Sudarsanam P."/>
            <person name="Ley R."/>
            <person name="Guruge J."/>
            <person name="Turnbaugh P.J."/>
            <person name="Mahowald M."/>
            <person name="Liep D."/>
            <person name="Gordon J."/>
        </authorList>
    </citation>
    <scope>NUCLEOTIDE SEQUENCE [LARGE SCALE GENOMIC DNA]</scope>
    <source>
        <strain evidence="3 4">DSM 13279</strain>
    </source>
</reference>
<sequence>MSDKNLAPKAPKAIVEQLESAVKGGPCVDGDAADGAFTAGDAASSRDHAKADASQTGEGASGAGNGPARGFQRTTIGFFENMGHAAWAYADAHPHATLYGIIGFVLAVLILVIGLWDTLVIAVFVFVGTVIGQMVDGDNAAVDFIRRFIDGRK</sequence>
<keyword evidence="4" id="KW-1185">Reference proteome</keyword>
<dbReference type="STRING" id="445975.COLSTE_00141"/>
<dbReference type="GeneID" id="98002534"/>
<dbReference type="eggNOG" id="COG5547">
    <property type="taxonomic scope" value="Bacteria"/>
</dbReference>
<dbReference type="EMBL" id="ABXJ01000012">
    <property type="protein sequence ID" value="EEA91586.1"/>
    <property type="molecule type" value="Genomic_DNA"/>
</dbReference>
<evidence type="ECO:0008006" key="5">
    <source>
        <dbReference type="Google" id="ProtNLM"/>
    </source>
</evidence>
<keyword evidence="2" id="KW-0472">Membrane</keyword>
<dbReference type="HOGENOM" id="CLU_129733_0_0_11"/>
<gene>
    <name evidence="3" type="ORF">COLSTE_00141</name>
</gene>
<protein>
    <recommendedName>
        <fullName evidence="5">DUF2273 domain-containing protein</fullName>
    </recommendedName>
</protein>
<dbReference type="AlphaFoldDB" id="B6G7W0"/>
<dbReference type="Pfam" id="PF10031">
    <property type="entry name" value="DUF2273"/>
    <property type="match status" value="1"/>
</dbReference>
<organism evidence="3 4">
    <name type="scientific">Collinsella stercoris DSM 13279</name>
    <dbReference type="NCBI Taxonomy" id="445975"/>
    <lineage>
        <taxon>Bacteria</taxon>
        <taxon>Bacillati</taxon>
        <taxon>Actinomycetota</taxon>
        <taxon>Coriobacteriia</taxon>
        <taxon>Coriobacteriales</taxon>
        <taxon>Coriobacteriaceae</taxon>
        <taxon>Collinsella</taxon>
    </lineage>
</organism>
<comment type="caution">
    <text evidence="3">The sequence shown here is derived from an EMBL/GenBank/DDBJ whole genome shotgun (WGS) entry which is preliminary data.</text>
</comment>
<reference evidence="3 4" key="2">
    <citation type="submission" date="2008-10" db="EMBL/GenBank/DDBJ databases">
        <authorList>
            <person name="Fulton L."/>
            <person name="Clifton S."/>
            <person name="Fulton B."/>
            <person name="Xu J."/>
            <person name="Minx P."/>
            <person name="Pepin K.H."/>
            <person name="Johnson M."/>
            <person name="Thiruvilangam P."/>
            <person name="Bhonagiri V."/>
            <person name="Nash W.E."/>
            <person name="Mardis E.R."/>
            <person name="Wilson R.K."/>
        </authorList>
    </citation>
    <scope>NUCLEOTIDE SEQUENCE [LARGE SCALE GENOMIC DNA]</scope>
    <source>
        <strain evidence="3 4">DSM 13279</strain>
    </source>
</reference>
<evidence type="ECO:0000256" key="1">
    <source>
        <dbReference type="SAM" id="MobiDB-lite"/>
    </source>
</evidence>
<evidence type="ECO:0000313" key="4">
    <source>
        <dbReference type="Proteomes" id="UP000003560"/>
    </source>
</evidence>
<keyword evidence="2" id="KW-1133">Transmembrane helix</keyword>
<proteinExistence type="predicted"/>
<name>B6G7W0_9ACTN</name>
<dbReference type="RefSeq" id="WP_006719616.1">
    <property type="nucleotide sequence ID" value="NZ_CP085935.1"/>
</dbReference>
<dbReference type="InterPro" id="IPR018730">
    <property type="entry name" value="DUF2273"/>
</dbReference>
<keyword evidence="2" id="KW-0812">Transmembrane</keyword>